<evidence type="ECO:0000313" key="2">
    <source>
        <dbReference type="EMBL" id="ERK54146.1"/>
    </source>
</evidence>
<keyword evidence="3" id="KW-1185">Reference proteome</keyword>
<dbReference type="EMBL" id="ACVN02000221">
    <property type="protein sequence ID" value="ERK54146.1"/>
    <property type="molecule type" value="Genomic_DNA"/>
</dbReference>
<keyword evidence="1" id="KW-1133">Transmembrane helix</keyword>
<organism evidence="2 3">
    <name type="scientific">Propionibacterium acidifaciens F0233</name>
    <dbReference type="NCBI Taxonomy" id="553198"/>
    <lineage>
        <taxon>Bacteria</taxon>
        <taxon>Bacillati</taxon>
        <taxon>Actinomycetota</taxon>
        <taxon>Actinomycetes</taxon>
        <taxon>Propionibacteriales</taxon>
        <taxon>Propionibacteriaceae</taxon>
        <taxon>Propionibacterium</taxon>
    </lineage>
</organism>
<proteinExistence type="predicted"/>
<protein>
    <submittedName>
        <fullName evidence="2">Uncharacterized protein</fullName>
    </submittedName>
</protein>
<feature type="transmembrane region" description="Helical" evidence="1">
    <location>
        <begin position="50"/>
        <end position="71"/>
    </location>
</feature>
<name>U2QCJ4_9ACTN</name>
<gene>
    <name evidence="2" type="ORF">HMPREF0682_2647</name>
</gene>
<comment type="caution">
    <text evidence="2">The sequence shown here is derived from an EMBL/GenBank/DDBJ whole genome shotgun (WGS) entry which is preliminary data.</text>
</comment>
<feature type="transmembrane region" description="Helical" evidence="1">
    <location>
        <begin position="20"/>
        <end position="38"/>
    </location>
</feature>
<evidence type="ECO:0000313" key="3">
    <source>
        <dbReference type="Proteomes" id="UP000017052"/>
    </source>
</evidence>
<dbReference type="AlphaFoldDB" id="U2QCJ4"/>
<sequence length="88" mass="9475">MLVGGFQWAALWLQARGSRWSVLAHAAAGLVMTCWIGAECLVIDSFGWPHALWGGLGVTQLLLVCVLLGVLRAPSRGREFSSREGGPR</sequence>
<reference evidence="2" key="1">
    <citation type="submission" date="2013-08" db="EMBL/GenBank/DDBJ databases">
        <authorList>
            <person name="Durkin A.S."/>
            <person name="Haft D.R."/>
            <person name="McCorrison J."/>
            <person name="Torralba M."/>
            <person name="Gillis M."/>
            <person name="Haft D.H."/>
            <person name="Methe B."/>
            <person name="Sutton G."/>
            <person name="Nelson K.E."/>
        </authorList>
    </citation>
    <scope>NUCLEOTIDE SEQUENCE [LARGE SCALE GENOMIC DNA]</scope>
    <source>
        <strain evidence="2">F0233</strain>
    </source>
</reference>
<accession>U2QCJ4</accession>
<dbReference type="GeneID" id="95359643"/>
<keyword evidence="1" id="KW-0472">Membrane</keyword>
<evidence type="ECO:0000256" key="1">
    <source>
        <dbReference type="SAM" id="Phobius"/>
    </source>
</evidence>
<dbReference type="Proteomes" id="UP000017052">
    <property type="component" value="Unassembled WGS sequence"/>
</dbReference>
<dbReference type="RefSeq" id="WP_021798012.1">
    <property type="nucleotide sequence ID" value="NZ_ACVN02000221.1"/>
</dbReference>
<keyword evidence="1" id="KW-0812">Transmembrane</keyword>